<feature type="region of interest" description="Disordered" evidence="2">
    <location>
        <begin position="183"/>
        <end position="203"/>
    </location>
</feature>
<keyword evidence="3" id="KW-0472">Membrane</keyword>
<evidence type="ECO:0000256" key="4">
    <source>
        <dbReference type="SAM" id="SignalP"/>
    </source>
</evidence>
<keyword evidence="1" id="KW-1015">Disulfide bond</keyword>
<feature type="signal peptide" evidence="4">
    <location>
        <begin position="1"/>
        <end position="30"/>
    </location>
</feature>
<evidence type="ECO:0008006" key="7">
    <source>
        <dbReference type="Google" id="ProtNLM"/>
    </source>
</evidence>
<dbReference type="PANTHER" id="PTHR47849">
    <property type="entry name" value="CHITIN-BINDING LECTIN 1"/>
    <property type="match status" value="1"/>
</dbReference>
<evidence type="ECO:0000256" key="3">
    <source>
        <dbReference type="SAM" id="Phobius"/>
    </source>
</evidence>
<feature type="compositionally biased region" description="Polar residues" evidence="2">
    <location>
        <begin position="103"/>
        <end position="120"/>
    </location>
</feature>
<keyword evidence="4" id="KW-0732">Signal</keyword>
<proteinExistence type="predicted"/>
<feature type="compositionally biased region" description="Low complexity" evidence="2">
    <location>
        <begin position="296"/>
        <end position="327"/>
    </location>
</feature>
<keyword evidence="3" id="KW-0812">Transmembrane</keyword>
<feature type="chain" id="PRO_5044868679" description="Chitin-binding type-1 domain-containing protein" evidence="4">
    <location>
        <begin position="31"/>
        <end position="1134"/>
    </location>
</feature>
<comment type="caution">
    <text evidence="5">The sequence shown here is derived from an EMBL/GenBank/DDBJ whole genome shotgun (WGS) entry which is preliminary data.</text>
</comment>
<gene>
    <name evidence="5" type="ORF">HJC23_013903</name>
</gene>
<feature type="region of interest" description="Disordered" evidence="2">
    <location>
        <begin position="596"/>
        <end position="638"/>
    </location>
</feature>
<feature type="region of interest" description="Disordered" evidence="2">
    <location>
        <begin position="103"/>
        <end position="129"/>
    </location>
</feature>
<dbReference type="PANTHER" id="PTHR47849:SF8">
    <property type="entry name" value="LECTIN"/>
    <property type="match status" value="1"/>
</dbReference>
<name>A0ABD3QGA9_9STRA</name>
<evidence type="ECO:0000313" key="5">
    <source>
        <dbReference type="EMBL" id="KAL3799448.1"/>
    </source>
</evidence>
<sequence>MPKTHHAPSTISPIILLLAVVSFSLFLSTAQDSATPAWTGGPEDTFFCGYKWDDPDCLTRQHCPSGQNEECELFADGQKCFANSPCDTRYGDGSGFVPGQAVATSNSSVSSPMATPSTPVTPRPTFTGVSDDPTDHRWCGVGLDEAKTCVQHCPSGETSECPQGMICFPDITECDARNIPPDTLRPTEKVTPAPTISLPPLGPTKIPTDMPIPPPDPLPYPSDDPTDHWFCGVGIDDANNKCSLHCPSANECPIGQICYFGTICDGRTFAPTPPPTHRPTKAPTKYPTLHPTASMPPSFAPTTSARPTAAPSLPMPTTTPTKSPTGRPTWAPLPALQLTFFCGSSWNDAVDNCKKRCPTGEDTECPNGDFCFTGTPCTEEQGYPETDDSTDGGGSSGGQDCVPFQVTITADAWPNEISWVVNNTETEELVANGGNDDLVSGEPFDYPVECINNRKGCYAFTILDSGGDGLCCSEGQGSYTISYDGVELMKGDAFYDYETTQFGLCGATETPTKYPTFSSIDLNSVDKPSGAAVASSSGAGFRCVDHSLADRGYQISTDKCNLFDDCFNPQIKVGDDWFCDESSTCIEAPACGDAAESSVENAGDESAMDNATPAPVASAVASPDKTPAPMLESETTTNAPEMVSVAPSVAAATTIKTQTPSALSNFLKTSAPIVSLDITTKSPQVSTRPPKVTSPGKVPIVQKPSVVSTGDKGENATIIPTLIPTTSSPTLGPCDGEPCNQEGHCRSQYGFCGPGETYCNEKATWTEDCPDSSSSSSPMASSEPPTVSSTNVDIIMSTMSPSTKKSSGWTKPGGGKGSVSRPARTHPPTEPFPYFVYPALTQPMIPTGRPSPAPISIDSGPPSPFPMTQVTTSSPTFDHISDSGNPTFSSGYSSVSPTVTSVASVSPSVTTFDFTALPTKSVIETTPPTQNAKDLSASPSTAVDTLPPTVSATAKATNEFTCTGERCPVDSHCRSRYGSCGPGFIYCNDYSIWDSTCPLPVPGVTPTRSPTAKPTSNDTEINTPPSLMAQPSFPPIAKPTLPTITEAVPFVPGDNIGKGFLETDKVESDAAEGEVDKSGANASPSAKPVSDKFQTAEYLDLWADIARSRGNRIMPLPTMFIAAIAAIYLLIDLL</sequence>
<dbReference type="Proteomes" id="UP001516023">
    <property type="component" value="Unassembled WGS sequence"/>
</dbReference>
<dbReference type="EMBL" id="JABMIG020000039">
    <property type="protein sequence ID" value="KAL3799448.1"/>
    <property type="molecule type" value="Genomic_DNA"/>
</dbReference>
<reference evidence="5 6" key="1">
    <citation type="journal article" date="2020" name="G3 (Bethesda)">
        <title>Improved Reference Genome for Cyclotella cryptica CCMP332, a Model for Cell Wall Morphogenesis, Salinity Adaptation, and Lipid Production in Diatoms (Bacillariophyta).</title>
        <authorList>
            <person name="Roberts W.R."/>
            <person name="Downey K.M."/>
            <person name="Ruck E.C."/>
            <person name="Traller J.C."/>
            <person name="Alverson A.J."/>
        </authorList>
    </citation>
    <scope>NUCLEOTIDE SEQUENCE [LARGE SCALE GENOMIC DNA]</scope>
    <source>
        <strain evidence="5 6">CCMP332</strain>
    </source>
</reference>
<evidence type="ECO:0000256" key="2">
    <source>
        <dbReference type="SAM" id="MobiDB-lite"/>
    </source>
</evidence>
<feature type="compositionally biased region" description="Low complexity" evidence="2">
    <location>
        <begin position="796"/>
        <end position="807"/>
    </location>
</feature>
<feature type="compositionally biased region" description="Low complexity" evidence="2">
    <location>
        <begin position="771"/>
        <end position="785"/>
    </location>
</feature>
<keyword evidence="3" id="KW-1133">Transmembrane helix</keyword>
<feature type="region of interest" description="Disordered" evidence="2">
    <location>
        <begin position="1006"/>
        <end position="1025"/>
    </location>
</feature>
<feature type="compositionally biased region" description="Low complexity" evidence="2">
    <location>
        <begin position="613"/>
        <end position="623"/>
    </location>
</feature>
<evidence type="ECO:0000313" key="6">
    <source>
        <dbReference type="Proteomes" id="UP001516023"/>
    </source>
</evidence>
<organism evidence="5 6">
    <name type="scientific">Cyclotella cryptica</name>
    <dbReference type="NCBI Taxonomy" id="29204"/>
    <lineage>
        <taxon>Eukaryota</taxon>
        <taxon>Sar</taxon>
        <taxon>Stramenopiles</taxon>
        <taxon>Ochrophyta</taxon>
        <taxon>Bacillariophyta</taxon>
        <taxon>Coscinodiscophyceae</taxon>
        <taxon>Thalassiosirophycidae</taxon>
        <taxon>Stephanodiscales</taxon>
        <taxon>Stephanodiscaceae</taxon>
        <taxon>Cyclotella</taxon>
    </lineage>
</organism>
<feature type="region of interest" description="Disordered" evidence="2">
    <location>
        <begin position="766"/>
        <end position="830"/>
    </location>
</feature>
<protein>
    <recommendedName>
        <fullName evidence="7">Chitin-binding type-1 domain-containing protein</fullName>
    </recommendedName>
</protein>
<feature type="region of interest" description="Disordered" evidence="2">
    <location>
        <begin position="925"/>
        <end position="947"/>
    </location>
</feature>
<accession>A0ABD3QGA9</accession>
<feature type="region of interest" description="Disordered" evidence="2">
    <location>
        <begin position="271"/>
        <end position="327"/>
    </location>
</feature>
<feature type="region of interest" description="Disordered" evidence="2">
    <location>
        <begin position="1067"/>
        <end position="1089"/>
    </location>
</feature>
<keyword evidence="6" id="KW-1185">Reference proteome</keyword>
<dbReference type="AlphaFoldDB" id="A0ABD3QGA9"/>
<evidence type="ECO:0000256" key="1">
    <source>
        <dbReference type="ARBA" id="ARBA00023157"/>
    </source>
</evidence>
<feature type="transmembrane region" description="Helical" evidence="3">
    <location>
        <begin position="1113"/>
        <end position="1131"/>
    </location>
</feature>